<evidence type="ECO:0000313" key="6">
    <source>
        <dbReference type="Proteomes" id="UP000078560"/>
    </source>
</evidence>
<dbReference type="EMBL" id="FLQU01000211">
    <property type="protein sequence ID" value="SBS82395.1"/>
    <property type="molecule type" value="Genomic_DNA"/>
</dbReference>
<dbReference type="AlphaFoldDB" id="A0A1A8VRU0"/>
<sequence>MDNEKIPSHVIFANAELEELTNLKRTKVLTSEKTIRHDWSQTETCVFFTLYKKNIQANSFLYFIKSDYIFLIIKINDEEVYAIDNFLFSEIEPSKTRINITPMKVEVTLEKETKGLKWIQISKVEKDTTSEKKENLLNPFSGKSTQEWDNLTKTLKEEDEGESIDHFFRKIYKDGDDDTRRAMIKSFQTSHGTVLSTNWKDVKNKNYEKVGGM</sequence>
<dbReference type="Pfam" id="PF04969">
    <property type="entry name" value="CS"/>
    <property type="match status" value="1"/>
</dbReference>
<organism evidence="3 6">
    <name type="scientific">Plasmodium ovale curtisi</name>
    <dbReference type="NCBI Taxonomy" id="864141"/>
    <lineage>
        <taxon>Eukaryota</taxon>
        <taxon>Sar</taxon>
        <taxon>Alveolata</taxon>
        <taxon>Apicomplexa</taxon>
        <taxon>Aconoidasida</taxon>
        <taxon>Haemosporida</taxon>
        <taxon>Plasmodiidae</taxon>
        <taxon>Plasmodium</taxon>
        <taxon>Plasmodium (Plasmodium)</taxon>
    </lineage>
</organism>
<dbReference type="EMBL" id="FLQV01000258">
    <property type="protein sequence ID" value="SBS86943.1"/>
    <property type="molecule type" value="Genomic_DNA"/>
</dbReference>
<dbReference type="InterPro" id="IPR007052">
    <property type="entry name" value="CS_dom"/>
</dbReference>
<accession>A0A1A8VRU0</accession>
<name>A0A1A8VRU0_PLAOA</name>
<dbReference type="InterPro" id="IPR008978">
    <property type="entry name" value="HSP20-like_chaperone"/>
</dbReference>
<reference evidence="3" key="1">
    <citation type="submission" date="2016-05" db="EMBL/GenBank/DDBJ databases">
        <authorList>
            <person name="Lavstsen T."/>
            <person name="Jespersen J.S."/>
        </authorList>
    </citation>
    <scope>NUCLEOTIDE SEQUENCE [LARGE SCALE GENOMIC DNA]</scope>
</reference>
<proteinExistence type="predicted"/>
<dbReference type="PROSITE" id="PS51048">
    <property type="entry name" value="SGS"/>
    <property type="match status" value="1"/>
</dbReference>
<dbReference type="InterPro" id="IPR007699">
    <property type="entry name" value="SGS_dom"/>
</dbReference>
<dbReference type="Pfam" id="PF05002">
    <property type="entry name" value="SGS"/>
    <property type="match status" value="1"/>
</dbReference>
<evidence type="ECO:0000259" key="1">
    <source>
        <dbReference type="PROSITE" id="PS51048"/>
    </source>
</evidence>
<dbReference type="CDD" id="cd06463">
    <property type="entry name" value="p23_like"/>
    <property type="match status" value="1"/>
</dbReference>
<feature type="domain" description="SGS" evidence="1">
    <location>
        <begin position="137"/>
        <end position="213"/>
    </location>
</feature>
<dbReference type="SUPFAM" id="SSF49764">
    <property type="entry name" value="HSP20-like chaperones"/>
    <property type="match status" value="1"/>
</dbReference>
<dbReference type="VEuPathDB" id="PlasmoDB:PocGH01_07040900"/>
<gene>
    <name evidence="4" type="ORF">POVCU1_013900</name>
    <name evidence="3" type="ORF">POVCU2_0015190</name>
</gene>
<dbReference type="InterPro" id="IPR044563">
    <property type="entry name" value="Sgt1-like"/>
</dbReference>
<protein>
    <submittedName>
        <fullName evidence="3">Calcyclin binding protein, putative</fullName>
    </submittedName>
</protein>
<dbReference type="Proteomes" id="UP000078560">
    <property type="component" value="Unassembled WGS sequence"/>
</dbReference>
<evidence type="ECO:0000313" key="3">
    <source>
        <dbReference type="EMBL" id="SBS82395.1"/>
    </source>
</evidence>
<evidence type="ECO:0000313" key="4">
    <source>
        <dbReference type="EMBL" id="SBS86943.1"/>
    </source>
</evidence>
<dbReference type="PROSITE" id="PS51203">
    <property type="entry name" value="CS"/>
    <property type="match status" value="1"/>
</dbReference>
<dbReference type="PANTHER" id="PTHR45862">
    <property type="entry name" value="PROTEIN SGT1 HOMOLOG"/>
    <property type="match status" value="1"/>
</dbReference>
<evidence type="ECO:0000313" key="5">
    <source>
        <dbReference type="Proteomes" id="UP000078546"/>
    </source>
</evidence>
<feature type="domain" description="CS" evidence="2">
    <location>
        <begin position="32"/>
        <end position="122"/>
    </location>
</feature>
<dbReference type="Gene3D" id="2.60.40.790">
    <property type="match status" value="1"/>
</dbReference>
<dbReference type="GO" id="GO:0051087">
    <property type="term" value="F:protein-folding chaperone binding"/>
    <property type="evidence" value="ECO:0007669"/>
    <property type="project" value="InterPro"/>
</dbReference>
<evidence type="ECO:0000259" key="2">
    <source>
        <dbReference type="PROSITE" id="PS51203"/>
    </source>
</evidence>
<dbReference type="Proteomes" id="UP000078546">
    <property type="component" value="Unassembled WGS sequence"/>
</dbReference>
<reference evidence="5 6" key="2">
    <citation type="submission" date="2016-05" db="EMBL/GenBank/DDBJ databases">
        <authorList>
            <person name="Naeem Raeece"/>
        </authorList>
    </citation>
    <scope>NUCLEOTIDE SEQUENCE [LARGE SCALE GENOMIC DNA]</scope>
</reference>